<accession>A0A1B1DVE6</accession>
<proteinExistence type="predicted"/>
<feature type="compositionally biased region" description="Basic and acidic residues" evidence="1">
    <location>
        <begin position="69"/>
        <end position="79"/>
    </location>
</feature>
<evidence type="ECO:0000313" key="2">
    <source>
        <dbReference type="EMBL" id="ANQ06748.1"/>
    </source>
</evidence>
<dbReference type="KEGG" id="pcot:PCOAH_00010700"/>
<dbReference type="Proteomes" id="UP000092716">
    <property type="component" value="Chromosome 5"/>
</dbReference>
<dbReference type="AlphaFoldDB" id="A0A1B1DVE6"/>
<sequence>MEVLQNMQRMDRRIMEIRNLRKLVDDELDIDLTGDVGNYMNALANLHILEKKKKKFPIGGELGGTQKLRSQEGPKEIEK</sequence>
<name>A0A1B1DVE6_9APIC</name>
<evidence type="ECO:0000256" key="1">
    <source>
        <dbReference type="SAM" id="MobiDB-lite"/>
    </source>
</evidence>
<feature type="region of interest" description="Disordered" evidence="1">
    <location>
        <begin position="57"/>
        <end position="79"/>
    </location>
</feature>
<dbReference type="RefSeq" id="XP_019913443.1">
    <property type="nucleotide sequence ID" value="XM_020057879.1"/>
</dbReference>
<reference evidence="3" key="1">
    <citation type="submission" date="2016-06" db="EMBL/GenBank/DDBJ databases">
        <title>First high quality genome sequence of Plasmodium coatneyi using continuous long reads from single molecule, real-time sequencing.</title>
        <authorList>
            <person name="Chien J.-T."/>
            <person name="Pakala S.B."/>
            <person name="Geraldo J.A."/>
            <person name="Lapp S.A."/>
            <person name="Barnwell J.W."/>
            <person name="Kissinger J.C."/>
            <person name="Galinski M.R."/>
            <person name="Humphrey J.C."/>
        </authorList>
    </citation>
    <scope>NUCLEOTIDE SEQUENCE [LARGE SCALE GENOMIC DNA]</scope>
    <source>
        <strain evidence="3">Hackeri</strain>
    </source>
</reference>
<dbReference type="GeneID" id="30907796"/>
<evidence type="ECO:0000313" key="3">
    <source>
        <dbReference type="Proteomes" id="UP000092716"/>
    </source>
</evidence>
<gene>
    <name evidence="2" type="ORF">PCOAH_00010700</name>
</gene>
<dbReference type="EMBL" id="CP016243">
    <property type="protein sequence ID" value="ANQ06748.1"/>
    <property type="molecule type" value="Genomic_DNA"/>
</dbReference>
<organism evidence="2 3">
    <name type="scientific">Plasmodium coatneyi</name>
    <dbReference type="NCBI Taxonomy" id="208452"/>
    <lineage>
        <taxon>Eukaryota</taxon>
        <taxon>Sar</taxon>
        <taxon>Alveolata</taxon>
        <taxon>Apicomplexa</taxon>
        <taxon>Aconoidasida</taxon>
        <taxon>Haemosporida</taxon>
        <taxon>Plasmodiidae</taxon>
        <taxon>Plasmodium</taxon>
    </lineage>
</organism>
<dbReference type="VEuPathDB" id="PlasmoDB:PCOAH_00010700"/>
<keyword evidence="3" id="KW-1185">Reference proteome</keyword>
<protein>
    <submittedName>
        <fullName evidence="2">Uncharacterized protein</fullName>
    </submittedName>
</protein>